<comment type="subcellular location">
    <subcellularLocation>
        <location evidence="8">Cytoplasm</location>
    </subcellularLocation>
</comment>
<keyword evidence="11" id="KW-1185">Reference proteome</keyword>
<reference evidence="10 11" key="1">
    <citation type="submission" date="2019-07" db="EMBL/GenBank/DDBJ databases">
        <title>Qingshengfaniella alkalisoli gen. nov., sp. nov., isolated from saline soil.</title>
        <authorList>
            <person name="Xu L."/>
            <person name="Huang X.-X."/>
            <person name="Sun J.-Q."/>
        </authorList>
    </citation>
    <scope>NUCLEOTIDE SEQUENCE [LARGE SCALE GENOMIC DNA]</scope>
    <source>
        <strain evidence="10 11">DSM 27279</strain>
    </source>
</reference>
<dbReference type="InterPro" id="IPR036217">
    <property type="entry name" value="MethylDNA_cys_MeTrfase_DNAb"/>
</dbReference>
<evidence type="ECO:0000256" key="7">
    <source>
        <dbReference type="ARBA" id="ARBA00049348"/>
    </source>
</evidence>
<evidence type="ECO:0000259" key="9">
    <source>
        <dbReference type="Pfam" id="PF01035"/>
    </source>
</evidence>
<dbReference type="PROSITE" id="PS00374">
    <property type="entry name" value="MGMT"/>
    <property type="match status" value="1"/>
</dbReference>
<evidence type="ECO:0000256" key="2">
    <source>
        <dbReference type="ARBA" id="ARBA00022490"/>
    </source>
</evidence>
<dbReference type="SUPFAM" id="SSF53155">
    <property type="entry name" value="Methylated DNA-protein cysteine methyltransferase domain"/>
    <property type="match status" value="1"/>
</dbReference>
<evidence type="ECO:0000256" key="1">
    <source>
        <dbReference type="ARBA" id="ARBA00001286"/>
    </source>
</evidence>
<comment type="miscellaneous">
    <text evidence="8">This enzyme catalyzes only one turnover and therefore is not strictly catalytic. According to one definition, an enzyme is a biocatalyst that acts repeatedly and over many reaction cycles.</text>
</comment>
<proteinExistence type="inferred from homology"/>
<dbReference type="PANTHER" id="PTHR10815">
    <property type="entry name" value="METHYLATED-DNA--PROTEIN-CYSTEINE METHYLTRANSFERASE"/>
    <property type="match status" value="1"/>
</dbReference>
<evidence type="ECO:0000313" key="11">
    <source>
        <dbReference type="Proteomes" id="UP000318405"/>
    </source>
</evidence>
<feature type="domain" description="Methylated-DNA-[protein]-cysteine S-methyltransferase DNA binding" evidence="9">
    <location>
        <begin position="90"/>
        <end position="170"/>
    </location>
</feature>
<dbReference type="FunFam" id="1.10.10.10:FF:000337">
    <property type="entry name" value="Methylated-DNA--protein-cysteine methyltransferase"/>
    <property type="match status" value="1"/>
</dbReference>
<keyword evidence="4 8" id="KW-0808">Transferase</keyword>
<evidence type="ECO:0000256" key="5">
    <source>
        <dbReference type="ARBA" id="ARBA00022763"/>
    </source>
</evidence>
<keyword evidence="5 8" id="KW-0227">DNA damage</keyword>
<organism evidence="10 11">
    <name type="scientific">Verticiella sediminum</name>
    <dbReference type="NCBI Taxonomy" id="1247510"/>
    <lineage>
        <taxon>Bacteria</taxon>
        <taxon>Pseudomonadati</taxon>
        <taxon>Pseudomonadota</taxon>
        <taxon>Betaproteobacteria</taxon>
        <taxon>Burkholderiales</taxon>
        <taxon>Alcaligenaceae</taxon>
        <taxon>Verticiella</taxon>
    </lineage>
</organism>
<dbReference type="SUPFAM" id="SSF46767">
    <property type="entry name" value="Methylated DNA-protein cysteine methyltransferase, C-terminal domain"/>
    <property type="match status" value="1"/>
</dbReference>
<dbReference type="GO" id="GO:0003908">
    <property type="term" value="F:methylated-DNA-[protein]-cysteine S-methyltransferase activity"/>
    <property type="evidence" value="ECO:0007669"/>
    <property type="project" value="UniProtKB-UniRule"/>
</dbReference>
<gene>
    <name evidence="10" type="ORF">FOZ76_20580</name>
</gene>
<dbReference type="InterPro" id="IPR001497">
    <property type="entry name" value="MethylDNA_cys_MeTrfase_AS"/>
</dbReference>
<evidence type="ECO:0000256" key="6">
    <source>
        <dbReference type="ARBA" id="ARBA00023204"/>
    </source>
</evidence>
<dbReference type="RefSeq" id="WP_143950149.1">
    <property type="nucleotide sequence ID" value="NZ_BAABMB010000003.1"/>
</dbReference>
<feature type="active site" description="Nucleophile; methyl group acceptor" evidence="8">
    <location>
        <position position="141"/>
    </location>
</feature>
<name>A0A556ABG5_9BURK</name>
<accession>A0A556ABG5</accession>
<dbReference type="Pfam" id="PF01035">
    <property type="entry name" value="DNA_binding_1"/>
    <property type="match status" value="1"/>
</dbReference>
<protein>
    <recommendedName>
        <fullName evidence="8">Methylated-DNA--protein-cysteine methyltransferase</fullName>
        <ecNumber evidence="8">2.1.1.63</ecNumber>
    </recommendedName>
    <alternativeName>
        <fullName evidence="8">6-O-methylguanine-DNA methyltransferase</fullName>
        <shortName evidence="8">MGMT</shortName>
    </alternativeName>
    <alternativeName>
        <fullName evidence="8">O-6-methylguanine-DNA-alkyltransferase</fullName>
    </alternativeName>
</protein>
<evidence type="ECO:0000313" key="10">
    <source>
        <dbReference type="EMBL" id="TSH90234.1"/>
    </source>
</evidence>
<evidence type="ECO:0000256" key="4">
    <source>
        <dbReference type="ARBA" id="ARBA00022679"/>
    </source>
</evidence>
<dbReference type="InterPro" id="IPR023546">
    <property type="entry name" value="MGMT"/>
</dbReference>
<evidence type="ECO:0000256" key="3">
    <source>
        <dbReference type="ARBA" id="ARBA00022603"/>
    </source>
</evidence>
<dbReference type="PANTHER" id="PTHR10815:SF5">
    <property type="entry name" value="METHYLATED-DNA--PROTEIN-CYSTEINE METHYLTRANSFERASE"/>
    <property type="match status" value="1"/>
</dbReference>
<dbReference type="NCBIfam" id="NF007626">
    <property type="entry name" value="PRK10286.1"/>
    <property type="match status" value="1"/>
</dbReference>
<dbReference type="HAMAP" id="MF_00772">
    <property type="entry name" value="OGT"/>
    <property type="match status" value="1"/>
</dbReference>
<comment type="caution">
    <text evidence="10">The sequence shown here is derived from an EMBL/GenBank/DDBJ whole genome shotgun (WGS) entry which is preliminary data.</text>
</comment>
<dbReference type="AlphaFoldDB" id="A0A556ABG5"/>
<dbReference type="InterPro" id="IPR036388">
    <property type="entry name" value="WH-like_DNA-bd_sf"/>
</dbReference>
<comment type="catalytic activity">
    <reaction evidence="7 8">
        <text>a 6-O-methyl-2'-deoxyguanosine in DNA + L-cysteinyl-[protein] = S-methyl-L-cysteinyl-[protein] + a 2'-deoxyguanosine in DNA</text>
        <dbReference type="Rhea" id="RHEA:24000"/>
        <dbReference type="Rhea" id="RHEA-COMP:10131"/>
        <dbReference type="Rhea" id="RHEA-COMP:10132"/>
        <dbReference type="Rhea" id="RHEA-COMP:11367"/>
        <dbReference type="Rhea" id="RHEA-COMP:11368"/>
        <dbReference type="ChEBI" id="CHEBI:29950"/>
        <dbReference type="ChEBI" id="CHEBI:82612"/>
        <dbReference type="ChEBI" id="CHEBI:85445"/>
        <dbReference type="ChEBI" id="CHEBI:85448"/>
        <dbReference type="EC" id="2.1.1.63"/>
    </reaction>
</comment>
<dbReference type="Proteomes" id="UP000318405">
    <property type="component" value="Unassembled WGS sequence"/>
</dbReference>
<dbReference type="GO" id="GO:0006307">
    <property type="term" value="P:DNA alkylation repair"/>
    <property type="evidence" value="ECO:0007669"/>
    <property type="project" value="UniProtKB-UniRule"/>
</dbReference>
<dbReference type="InterPro" id="IPR014048">
    <property type="entry name" value="MethylDNA_cys_MeTrfase_DNA-bd"/>
</dbReference>
<comment type="function">
    <text evidence="8">Involved in the cellular defense against the biological effects of O6-methylguanine (O6-MeG) and O4-methylthymine (O4-MeT) in DNA. Repairs the methylated nucleobase in DNA by stoichiometrically transferring the methyl group to a cysteine residue in the enzyme. This is a suicide reaction: the enzyme is irreversibly inactivated.</text>
</comment>
<evidence type="ECO:0000256" key="8">
    <source>
        <dbReference type="HAMAP-Rule" id="MF_00772"/>
    </source>
</evidence>
<dbReference type="EC" id="2.1.1.63" evidence="8"/>
<dbReference type="GO" id="GO:0032259">
    <property type="term" value="P:methylation"/>
    <property type="evidence" value="ECO:0007669"/>
    <property type="project" value="UniProtKB-KW"/>
</dbReference>
<keyword evidence="2 8" id="KW-0963">Cytoplasm</keyword>
<dbReference type="OrthoDB" id="9802228at2"/>
<dbReference type="EMBL" id="VLTJ01000039">
    <property type="protein sequence ID" value="TSH90234.1"/>
    <property type="molecule type" value="Genomic_DNA"/>
</dbReference>
<dbReference type="InterPro" id="IPR036631">
    <property type="entry name" value="MGMT_N_sf"/>
</dbReference>
<dbReference type="NCBIfam" id="TIGR00589">
    <property type="entry name" value="ogt"/>
    <property type="match status" value="1"/>
</dbReference>
<comment type="similarity">
    <text evidence="8">Belongs to the MGMT family.</text>
</comment>
<dbReference type="GO" id="GO:0005737">
    <property type="term" value="C:cytoplasm"/>
    <property type="evidence" value="ECO:0007669"/>
    <property type="project" value="UniProtKB-SubCell"/>
</dbReference>
<keyword evidence="6 8" id="KW-0234">DNA repair</keyword>
<comment type="catalytic activity">
    <reaction evidence="1 8">
        <text>a 4-O-methyl-thymidine in DNA + L-cysteinyl-[protein] = a thymidine in DNA + S-methyl-L-cysteinyl-[protein]</text>
        <dbReference type="Rhea" id="RHEA:53428"/>
        <dbReference type="Rhea" id="RHEA-COMP:10131"/>
        <dbReference type="Rhea" id="RHEA-COMP:10132"/>
        <dbReference type="Rhea" id="RHEA-COMP:13555"/>
        <dbReference type="Rhea" id="RHEA-COMP:13556"/>
        <dbReference type="ChEBI" id="CHEBI:29950"/>
        <dbReference type="ChEBI" id="CHEBI:82612"/>
        <dbReference type="ChEBI" id="CHEBI:137386"/>
        <dbReference type="ChEBI" id="CHEBI:137387"/>
        <dbReference type="EC" id="2.1.1.63"/>
    </reaction>
</comment>
<keyword evidence="3 8" id="KW-0489">Methyltransferase</keyword>
<sequence length="187" mass="19782">MPSLKLRLERLPSPLGPMLILTDEDGVLRALDWQDHEQRMHLLLRRQYGGASIEIVEGGAACAAGPRLAAYFAGDIGALDGLRVATGGTAFQRLVWQTLREIPAGTTLSYGELAARIGRAAAVRAVGLANGANPVSLVVPCHRVIGSNRTLTGYGGGLERKRWLLAHEGALAEAGDAPARTARLPGF</sequence>
<dbReference type="Gene3D" id="1.10.10.10">
    <property type="entry name" value="Winged helix-like DNA-binding domain superfamily/Winged helix DNA-binding domain"/>
    <property type="match status" value="1"/>
</dbReference>
<dbReference type="CDD" id="cd06445">
    <property type="entry name" value="ATase"/>
    <property type="match status" value="1"/>
</dbReference>